<proteinExistence type="predicted"/>
<evidence type="ECO:0000313" key="2">
    <source>
        <dbReference type="Proteomes" id="UP000534783"/>
    </source>
</evidence>
<dbReference type="CDD" id="cd15482">
    <property type="entry name" value="Sialidase_non-viral"/>
    <property type="match status" value="2"/>
</dbReference>
<dbReference type="SUPFAM" id="SSF110296">
    <property type="entry name" value="Oligoxyloglucan reducing end-specific cellobiohydrolase"/>
    <property type="match status" value="1"/>
</dbReference>
<dbReference type="InterPro" id="IPR052025">
    <property type="entry name" value="Xyloglucanase_GH74"/>
</dbReference>
<name>A0A7X6DNG1_9BACT</name>
<organism evidence="1 2">
    <name type="scientific">Candidatus Manganitrophus noduliformans</name>
    <dbReference type="NCBI Taxonomy" id="2606439"/>
    <lineage>
        <taxon>Bacteria</taxon>
        <taxon>Pseudomonadati</taxon>
        <taxon>Nitrospirota</taxon>
        <taxon>Nitrospiria</taxon>
        <taxon>Candidatus Troglogloeales</taxon>
        <taxon>Candidatus Manganitrophaceae</taxon>
        <taxon>Candidatus Manganitrophus</taxon>
    </lineage>
</organism>
<comment type="caution">
    <text evidence="1">The sequence shown here is derived from an EMBL/GenBank/DDBJ whole genome shotgun (WGS) entry which is preliminary data.</text>
</comment>
<dbReference type="PANTHER" id="PTHR43739">
    <property type="entry name" value="XYLOGLUCANASE (EUROFUNG)"/>
    <property type="match status" value="1"/>
</dbReference>
<reference evidence="1 2" key="1">
    <citation type="journal article" date="2020" name="Nature">
        <title>Bacterial chemolithoautotrophy via manganese oxidation.</title>
        <authorList>
            <person name="Yu H."/>
            <person name="Leadbetter J.R."/>
        </authorList>
    </citation>
    <scope>NUCLEOTIDE SEQUENCE [LARGE SCALE GENOMIC DNA]</scope>
    <source>
        <strain evidence="1 2">Mn-1</strain>
    </source>
</reference>
<gene>
    <name evidence="1" type="ORF">MNODULE_06465</name>
</gene>
<dbReference type="GO" id="GO:0010411">
    <property type="term" value="P:xyloglucan metabolic process"/>
    <property type="evidence" value="ECO:0007669"/>
    <property type="project" value="TreeGrafter"/>
</dbReference>
<dbReference type="PANTHER" id="PTHR43739:SF5">
    <property type="entry name" value="EXO-ALPHA-SIALIDASE"/>
    <property type="match status" value="1"/>
</dbReference>
<dbReference type="RefSeq" id="WP_168058635.1">
    <property type="nucleotide sequence ID" value="NZ_VTOW01000001.1"/>
</dbReference>
<dbReference type="EMBL" id="VTOW01000001">
    <property type="protein sequence ID" value="NKE70380.1"/>
    <property type="molecule type" value="Genomic_DNA"/>
</dbReference>
<dbReference type="AlphaFoldDB" id="A0A7X6DNG1"/>
<sequence length="644" mass="69815">MSRPKAFFLILGMVAVAGFFYLSNKPQASTIPFASMIQRKADYRPPVEGVTLYPTDGPYGVGVIQSIAAGSGETLFVGTYGEGLFRSEDGGKHWVPSNLGLRDKFIVNLMRVKGGTLYAGTIRAGLFKSRDDGRRWVSINRGLENTSVESMVSLPGGVVYAGTGQGVYVSKDEGEHWEPYNDGIGSVLVRSIVATKDGTLYAGTQGKGIFKRRPRDSQWTQIIRAFDFQGIEEQVVRALVLGKDEALYAGTLGAGIFRSLDGGVRWQRANAGLPNISIRSLSVDGRGILYAGTGEGVFYSEDDGARWFPLEAGTEMTDLQIHSFVAAEGGDLYAGTGGGLFRGRIRSPWEALHQGLLIAPVRTLDYGGEGITVGTDGKGVITGQEGNWIGENVGLVNLSVRGMARGKTFLYIITEDGISRRQHGRGTWAAVEGSLPARVLSIAVDGMEGVYAGTEAGLFYSSDHGKGWEKVEAVEPGTISALAVKGERLLAMMENTLWSKSNEGWKKVVSKEGAPFRYIAWRDEGSFLAANEQKIWEGDLNGEWREIKGALPSGVRITALSVDPENREILYIGTERGLFWSNDGGAEWHPARLYQGERFEKQVNQLLPLSDGTIWVATEENGVLLGVDRIPKGGLLATLRKRLG</sequence>
<dbReference type="Proteomes" id="UP000534783">
    <property type="component" value="Unassembled WGS sequence"/>
</dbReference>
<dbReference type="Gene3D" id="2.130.10.10">
    <property type="entry name" value="YVTN repeat-like/Quinoprotein amine dehydrogenase"/>
    <property type="match status" value="5"/>
</dbReference>
<keyword evidence="2" id="KW-1185">Reference proteome</keyword>
<protein>
    <submittedName>
        <fullName evidence="1">Exo-alpha-sialidase</fullName>
    </submittedName>
</protein>
<evidence type="ECO:0000313" key="1">
    <source>
        <dbReference type="EMBL" id="NKE70380.1"/>
    </source>
</evidence>
<accession>A0A7X6DNG1</accession>
<dbReference type="SUPFAM" id="SSF50939">
    <property type="entry name" value="Sialidases"/>
    <property type="match status" value="1"/>
</dbReference>
<dbReference type="InterPro" id="IPR036278">
    <property type="entry name" value="Sialidase_sf"/>
</dbReference>
<dbReference type="InterPro" id="IPR015943">
    <property type="entry name" value="WD40/YVTN_repeat-like_dom_sf"/>
</dbReference>